<evidence type="ECO:0000313" key="2">
    <source>
        <dbReference type="Proteomes" id="UP000229340"/>
    </source>
</evidence>
<dbReference type="EMBL" id="CP024444">
    <property type="protein sequence ID" value="ATR79573.1"/>
    <property type="molecule type" value="Genomic_DNA"/>
</dbReference>
<gene>
    <name evidence="1" type="ORF">NP7_09380</name>
</gene>
<dbReference type="RefSeq" id="WP_100270945.1">
    <property type="nucleotide sequence ID" value="NZ_CP024444.1"/>
</dbReference>
<evidence type="ECO:0000313" key="1">
    <source>
        <dbReference type="EMBL" id="ATR79573.1"/>
    </source>
</evidence>
<keyword evidence="1" id="KW-0614">Plasmid</keyword>
<accession>A0A2D2LX24</accession>
<geneLocation type="plasmid" evidence="2">
    <name>pnp7-1</name>
</geneLocation>
<proteinExistence type="predicted"/>
<dbReference type="AlphaFoldDB" id="A0A2D2LX24"/>
<organism evidence="1 2">
    <name type="scientific">Faucicola osloensis</name>
    <name type="common">Moraxella osloensis</name>
    <dbReference type="NCBI Taxonomy" id="34062"/>
    <lineage>
        <taxon>Bacteria</taxon>
        <taxon>Pseudomonadati</taxon>
        <taxon>Pseudomonadota</taxon>
        <taxon>Gammaproteobacteria</taxon>
        <taxon>Moraxellales</taxon>
        <taxon>Moraxellaceae</taxon>
        <taxon>Faucicola</taxon>
    </lineage>
</organism>
<sequence>MTLKKPTVPVKKDKKELESLIALASELTHEHYPPKESDNLVLLSKDLPIWGSDFEDVKAYQRLFKPALDLAFKQYPEASTINSKSTLPAHLGLPHFFFNVKKIAVYKNKAKDSRSFGSVGAVLNCCGEFDLRDVHRLEDFFKNHPDGRLVCHREFVDLRARIYLFDNSKQKINNEYISTHFYSNGIIFAPHDVNDFQFVDNTKHVKKRIPRKDGYTDALATNETWKVYIGKGKSHDS</sequence>
<protein>
    <submittedName>
        <fullName evidence="1">Uncharacterized protein</fullName>
    </submittedName>
</protein>
<name>A0A2D2LX24_FAUOS</name>
<dbReference type="Proteomes" id="UP000229340">
    <property type="component" value="Plasmid pNP7-1"/>
</dbReference>
<reference evidence="2" key="1">
    <citation type="submission" date="2017-10" db="EMBL/GenBank/DDBJ databases">
        <title>Complete genome sequence of Moraxella osloensis NP7 isolated from human skin.</title>
        <authorList>
            <person name="Lee K."/>
            <person name="Lim J.Y."/>
            <person name="Hwang I."/>
        </authorList>
    </citation>
    <scope>NUCLEOTIDE SEQUENCE [LARGE SCALE GENOMIC DNA]</scope>
    <source>
        <strain evidence="2">NP7</strain>
        <plasmid evidence="2">pnp7-1</plasmid>
    </source>
</reference>